<keyword evidence="3" id="KW-0479">Metal-binding</keyword>
<keyword evidence="3" id="KW-0862">Zinc</keyword>
<feature type="binding site" evidence="3">
    <location>
        <position position="196"/>
    </location>
    <ligand>
        <name>a divalent metal cation</name>
        <dbReference type="ChEBI" id="CHEBI:60240"/>
    </ligand>
</feature>
<feature type="binding site" evidence="3">
    <location>
        <position position="100"/>
    </location>
    <ligand>
        <name>substrate</name>
    </ligand>
</feature>
<dbReference type="RefSeq" id="WP_088708024.1">
    <property type="nucleotide sequence ID" value="NZ_LSTO01000001.1"/>
</dbReference>
<name>A0A254TEV9_9BURK</name>
<dbReference type="GO" id="GO:0019853">
    <property type="term" value="P:L-ascorbic acid biosynthetic process"/>
    <property type="evidence" value="ECO:0007669"/>
    <property type="project" value="TreeGrafter"/>
</dbReference>
<sequence length="302" mass="32551">MSKVMQFAGGAAILGESPLWSVSEQALYWVDSIAGTIHRRGWTDKETSTWQFGEEVGAVGLCSGGLVVAARSGFHFFDPASAARTQLAAPERDFPDNRLNDGKVDRHGRFWSGSLRETGYAPVGNLWRLDGSGATEHVLGGLTIPNALCWSPDGARMYFADSPTGLIEVFDFDAHTGRVGGRRPFARIPDGRGFPDGATVDSQGRVWCANIDGGRILRFLPDGSCDAQISLPVTRPTSCTLGGPDLDVLFVTTARRRLSEEQLRTQELSGSVLAIKVDAKGIAEPLFRLQAAAETKQNGDQQ</sequence>
<feature type="binding site" evidence="3">
    <location>
        <position position="98"/>
    </location>
    <ligand>
        <name>substrate</name>
    </ligand>
</feature>
<proteinExistence type="inferred from homology"/>
<dbReference type="Pfam" id="PF08450">
    <property type="entry name" value="SGL"/>
    <property type="match status" value="1"/>
</dbReference>
<dbReference type="AlphaFoldDB" id="A0A254TEV9"/>
<feature type="binding site" evidence="3">
    <location>
        <position position="146"/>
    </location>
    <ligand>
        <name>a divalent metal cation</name>
        <dbReference type="ChEBI" id="CHEBI:60240"/>
    </ligand>
</feature>
<dbReference type="InterPro" id="IPR013658">
    <property type="entry name" value="SGL"/>
</dbReference>
<dbReference type="PANTHER" id="PTHR10907">
    <property type="entry name" value="REGUCALCIN"/>
    <property type="match status" value="1"/>
</dbReference>
<dbReference type="GO" id="GO:0005509">
    <property type="term" value="F:calcium ion binding"/>
    <property type="evidence" value="ECO:0007669"/>
    <property type="project" value="TreeGrafter"/>
</dbReference>
<keyword evidence="6" id="KW-1185">Reference proteome</keyword>
<dbReference type="GO" id="GO:0004341">
    <property type="term" value="F:gluconolactonase activity"/>
    <property type="evidence" value="ECO:0007669"/>
    <property type="project" value="TreeGrafter"/>
</dbReference>
<evidence type="ECO:0000313" key="6">
    <source>
        <dbReference type="Proteomes" id="UP000197535"/>
    </source>
</evidence>
<dbReference type="PANTHER" id="PTHR10907:SF47">
    <property type="entry name" value="REGUCALCIN"/>
    <property type="match status" value="1"/>
</dbReference>
<comment type="similarity">
    <text evidence="1">Belongs to the SMP-30/CGR1 family.</text>
</comment>
<dbReference type="EMBL" id="LSTO01000001">
    <property type="protein sequence ID" value="OWW21171.1"/>
    <property type="molecule type" value="Genomic_DNA"/>
</dbReference>
<dbReference type="InterPro" id="IPR011042">
    <property type="entry name" value="6-blade_b-propeller_TolB-like"/>
</dbReference>
<comment type="caution">
    <text evidence="5">The sequence shown here is derived from an EMBL/GenBank/DDBJ whole genome shotgun (WGS) entry which is preliminary data.</text>
</comment>
<feature type="binding site" evidence="3">
    <location>
        <position position="16"/>
    </location>
    <ligand>
        <name>a divalent metal cation</name>
        <dbReference type="ChEBI" id="CHEBI:60240"/>
    </ligand>
</feature>
<evidence type="ECO:0000313" key="5">
    <source>
        <dbReference type="EMBL" id="OWW21171.1"/>
    </source>
</evidence>
<dbReference type="SUPFAM" id="SSF63829">
    <property type="entry name" value="Calcium-dependent phosphotriesterase"/>
    <property type="match status" value="1"/>
</dbReference>
<evidence type="ECO:0000256" key="1">
    <source>
        <dbReference type="ARBA" id="ARBA00008853"/>
    </source>
</evidence>
<evidence type="ECO:0000259" key="4">
    <source>
        <dbReference type="Pfam" id="PF08450"/>
    </source>
</evidence>
<comment type="cofactor">
    <cofactor evidence="3">
        <name>Zn(2+)</name>
        <dbReference type="ChEBI" id="CHEBI:29105"/>
    </cofactor>
    <text evidence="3">Binds 1 divalent metal cation per subunit.</text>
</comment>
<organism evidence="5 6">
    <name type="scientific">Noviherbaspirillum denitrificans</name>
    <dbReference type="NCBI Taxonomy" id="1968433"/>
    <lineage>
        <taxon>Bacteria</taxon>
        <taxon>Pseudomonadati</taxon>
        <taxon>Pseudomonadota</taxon>
        <taxon>Betaproteobacteria</taxon>
        <taxon>Burkholderiales</taxon>
        <taxon>Oxalobacteraceae</taxon>
        <taxon>Noviherbaspirillum</taxon>
    </lineage>
</organism>
<accession>A0A254TEV9</accession>
<dbReference type="Gene3D" id="2.120.10.30">
    <property type="entry name" value="TolB, C-terminal domain"/>
    <property type="match status" value="1"/>
</dbReference>
<dbReference type="PRINTS" id="PR01790">
    <property type="entry name" value="SMP30FAMILY"/>
</dbReference>
<evidence type="ECO:0000256" key="3">
    <source>
        <dbReference type="PIRSR" id="PIRSR605511-2"/>
    </source>
</evidence>
<feature type="active site" description="Proton donor/acceptor" evidence="2">
    <location>
        <position position="196"/>
    </location>
</feature>
<evidence type="ECO:0000256" key="2">
    <source>
        <dbReference type="PIRSR" id="PIRSR605511-1"/>
    </source>
</evidence>
<dbReference type="OrthoDB" id="9775406at2"/>
<feature type="domain" description="SMP-30/Gluconolactonase/LRE-like region" evidence="4">
    <location>
        <begin position="14"/>
        <end position="255"/>
    </location>
</feature>
<dbReference type="Proteomes" id="UP000197535">
    <property type="component" value="Unassembled WGS sequence"/>
</dbReference>
<reference evidence="5 6" key="1">
    <citation type="submission" date="2016-02" db="EMBL/GenBank/DDBJ databases">
        <authorList>
            <person name="Wen L."/>
            <person name="He K."/>
            <person name="Yang H."/>
        </authorList>
    </citation>
    <scope>NUCLEOTIDE SEQUENCE [LARGE SCALE GENOMIC DNA]</scope>
    <source>
        <strain evidence="5 6">TSA40</strain>
    </source>
</reference>
<protein>
    <recommendedName>
        <fullName evidence="4">SMP-30/Gluconolactonase/LRE-like region domain-containing protein</fullName>
    </recommendedName>
</protein>
<dbReference type="InterPro" id="IPR005511">
    <property type="entry name" value="SMP-30"/>
</dbReference>
<gene>
    <name evidence="5" type="ORF">AYR66_18515</name>
</gene>